<keyword evidence="2" id="KW-1185">Reference proteome</keyword>
<organism evidence="1 2">
    <name type="scientific">Candidatus Dehalogenimonas loeffleri</name>
    <dbReference type="NCBI Taxonomy" id="3127115"/>
    <lineage>
        <taxon>Bacteria</taxon>
        <taxon>Bacillati</taxon>
        <taxon>Chloroflexota</taxon>
        <taxon>Dehalococcoidia</taxon>
        <taxon>Dehalococcoidales</taxon>
        <taxon>Dehalococcoidaceae</taxon>
        <taxon>Dehalogenimonas</taxon>
    </lineage>
</organism>
<name>A0ABZ2J4V7_9CHLR</name>
<evidence type="ECO:0000313" key="1">
    <source>
        <dbReference type="EMBL" id="WWX25947.1"/>
    </source>
</evidence>
<dbReference type="SUPFAM" id="SSF143100">
    <property type="entry name" value="TTHA1013/TTHA0281-like"/>
    <property type="match status" value="1"/>
</dbReference>
<dbReference type="InterPro" id="IPR035069">
    <property type="entry name" value="TTHA1013/TTHA0281-like"/>
</dbReference>
<dbReference type="EMBL" id="CP146612">
    <property type="protein sequence ID" value="WWX25947.1"/>
    <property type="molecule type" value="Genomic_DNA"/>
</dbReference>
<dbReference type="RefSeq" id="WP_338738618.1">
    <property type="nucleotide sequence ID" value="NZ_CP146612.1"/>
</dbReference>
<evidence type="ECO:0000313" key="2">
    <source>
        <dbReference type="Proteomes" id="UP001375370"/>
    </source>
</evidence>
<evidence type="ECO:0008006" key="3">
    <source>
        <dbReference type="Google" id="ProtNLM"/>
    </source>
</evidence>
<protein>
    <recommendedName>
        <fullName evidence="3">Type II toxin-antitoxin system HicB family antitoxin</fullName>
    </recommendedName>
</protein>
<reference evidence="1 2" key="1">
    <citation type="submission" date="2024-03" db="EMBL/GenBank/DDBJ databases">
        <title>A Dehalogenimonas Isolated from Estuarine Sediments Dihaloeliminates Chlorinated Alkanes.</title>
        <authorList>
            <person name="Yang Y."/>
            <person name="Wang H."/>
        </authorList>
    </citation>
    <scope>NUCLEOTIDE SEQUENCE [LARGE SCALE GENOMIC DNA]</scope>
    <source>
        <strain evidence="1 2">W</strain>
    </source>
</reference>
<sequence length="108" mass="12188">MTSSNGYIQLTLEFSREGRRWLGRCRELGTSTFGRTLTEADAKLREAVDCHLNTLEEVGERERFFRDHHIVVRPAAAGRAMVEVEMPAESASFIKTHLHDMKALAGVN</sequence>
<proteinExistence type="predicted"/>
<dbReference type="Proteomes" id="UP001375370">
    <property type="component" value="Chromosome"/>
</dbReference>
<accession>A0ABZ2J4V7</accession>
<gene>
    <name evidence="1" type="ORF">V8247_02985</name>
</gene>